<dbReference type="Pfam" id="PF02627">
    <property type="entry name" value="CMD"/>
    <property type="match status" value="1"/>
</dbReference>
<dbReference type="SUPFAM" id="SSF69118">
    <property type="entry name" value="AhpD-like"/>
    <property type="match status" value="1"/>
</dbReference>
<sequence length="107" mass="10664">MVDQASLTSRAFQTFTGEAPAHAEAWMTAVSALGAASALASKTGHLAYLAVLAAARLHDGLPFHVTLAKQAGASRAEIASAILVGLPAVGNAVVSALPVALQAFDAA</sequence>
<dbReference type="RefSeq" id="WP_307421847.1">
    <property type="nucleotide sequence ID" value="NZ_JAUSVK010000001.1"/>
</dbReference>
<dbReference type="PANTHER" id="PTHR33930:SF2">
    <property type="entry name" value="BLR3452 PROTEIN"/>
    <property type="match status" value="1"/>
</dbReference>
<evidence type="ECO:0000313" key="2">
    <source>
        <dbReference type="EMBL" id="MDQ0390584.1"/>
    </source>
</evidence>
<dbReference type="InterPro" id="IPR003779">
    <property type="entry name" value="CMD-like"/>
</dbReference>
<comment type="caution">
    <text evidence="2">The sequence shown here is derived from an EMBL/GenBank/DDBJ whole genome shotgun (WGS) entry which is preliminary data.</text>
</comment>
<gene>
    <name evidence="2" type="ORF">J3R73_000376</name>
</gene>
<evidence type="ECO:0000259" key="1">
    <source>
        <dbReference type="Pfam" id="PF02627"/>
    </source>
</evidence>
<keyword evidence="3" id="KW-1185">Reference proteome</keyword>
<dbReference type="InterPro" id="IPR029032">
    <property type="entry name" value="AhpD-like"/>
</dbReference>
<reference evidence="2 3" key="1">
    <citation type="submission" date="2023-07" db="EMBL/GenBank/DDBJ databases">
        <title>Genomic Encyclopedia of Type Strains, Phase IV (KMG-IV): sequencing the most valuable type-strain genomes for metagenomic binning, comparative biology and taxonomic classification.</title>
        <authorList>
            <person name="Goeker M."/>
        </authorList>
    </citation>
    <scope>NUCLEOTIDE SEQUENCE [LARGE SCALE GENOMIC DNA]</scope>
    <source>
        <strain evidence="2 3">DSM 5896</strain>
    </source>
</reference>
<name>A0ABU0F8V6_9HYPH</name>
<evidence type="ECO:0000313" key="3">
    <source>
        <dbReference type="Proteomes" id="UP001237448"/>
    </source>
</evidence>
<dbReference type="Proteomes" id="UP001237448">
    <property type="component" value="Unassembled WGS sequence"/>
</dbReference>
<feature type="domain" description="Carboxymuconolactone decarboxylase-like" evidence="1">
    <location>
        <begin position="20"/>
        <end position="100"/>
    </location>
</feature>
<proteinExistence type="predicted"/>
<accession>A0ABU0F8V6</accession>
<protein>
    <submittedName>
        <fullName evidence="2">Alkylhydroperoxidase/carboxymuconolactone decarboxylase family protein YurZ</fullName>
    </submittedName>
</protein>
<dbReference type="EMBL" id="JAUSVK010000001">
    <property type="protein sequence ID" value="MDQ0390584.1"/>
    <property type="molecule type" value="Genomic_DNA"/>
</dbReference>
<dbReference type="PANTHER" id="PTHR33930">
    <property type="entry name" value="ALKYL HYDROPEROXIDE REDUCTASE AHPD"/>
    <property type="match status" value="1"/>
</dbReference>
<organism evidence="2 3">
    <name type="scientific">Labrys monachus</name>
    <dbReference type="NCBI Taxonomy" id="217067"/>
    <lineage>
        <taxon>Bacteria</taxon>
        <taxon>Pseudomonadati</taxon>
        <taxon>Pseudomonadota</taxon>
        <taxon>Alphaproteobacteria</taxon>
        <taxon>Hyphomicrobiales</taxon>
        <taxon>Xanthobacteraceae</taxon>
        <taxon>Labrys</taxon>
    </lineage>
</organism>
<dbReference type="Gene3D" id="1.20.1290.10">
    <property type="entry name" value="AhpD-like"/>
    <property type="match status" value="1"/>
</dbReference>